<dbReference type="CDD" id="cd02537">
    <property type="entry name" value="GT8_Glycogenin"/>
    <property type="match status" value="1"/>
</dbReference>
<dbReference type="FunFam" id="3.90.550.10:FF:000092">
    <property type="entry name" value="Glycogenin 2"/>
    <property type="match status" value="1"/>
</dbReference>
<dbReference type="OrthoDB" id="2014201at2759"/>
<dbReference type="Gene3D" id="3.90.550.10">
    <property type="entry name" value="Spore Coat Polysaccharide Biosynthesis Protein SpsA, Chain A"/>
    <property type="match status" value="1"/>
</dbReference>
<keyword evidence="16" id="KW-1185">Reference proteome</keyword>
<dbReference type="EC" id="2.4.1.186" evidence="10"/>
<evidence type="ECO:0000256" key="8">
    <source>
        <dbReference type="ARBA" id="ARBA00023211"/>
    </source>
</evidence>
<feature type="compositionally biased region" description="Low complexity" evidence="14">
    <location>
        <begin position="595"/>
        <end position="605"/>
    </location>
</feature>
<dbReference type="InterPro" id="IPR029044">
    <property type="entry name" value="Nucleotide-diphossugar_trans"/>
</dbReference>
<organism evidence="15 16">
    <name type="scientific">Polytolypa hystricis (strain UAMH7299)</name>
    <dbReference type="NCBI Taxonomy" id="1447883"/>
    <lineage>
        <taxon>Eukaryota</taxon>
        <taxon>Fungi</taxon>
        <taxon>Dikarya</taxon>
        <taxon>Ascomycota</taxon>
        <taxon>Pezizomycotina</taxon>
        <taxon>Eurotiomycetes</taxon>
        <taxon>Eurotiomycetidae</taxon>
        <taxon>Onygenales</taxon>
        <taxon>Onygenales incertae sedis</taxon>
        <taxon>Polytolypa</taxon>
    </lineage>
</organism>
<dbReference type="Pfam" id="PF01501">
    <property type="entry name" value="Glyco_transf_8"/>
    <property type="match status" value="1"/>
</dbReference>
<dbReference type="STRING" id="1447883.A0A2B7WZS3"/>
<feature type="region of interest" description="Disordered" evidence="14">
    <location>
        <begin position="519"/>
        <end position="559"/>
    </location>
</feature>
<dbReference type="InterPro" id="IPR002495">
    <property type="entry name" value="Glyco_trans_8"/>
</dbReference>
<evidence type="ECO:0000256" key="2">
    <source>
        <dbReference type="ARBA" id="ARBA00004496"/>
    </source>
</evidence>
<feature type="compositionally biased region" description="Basic and acidic residues" evidence="14">
    <location>
        <begin position="662"/>
        <end position="676"/>
    </location>
</feature>
<protein>
    <recommendedName>
        <fullName evidence="10">glycogenin glucosyltransferase</fullName>
        <ecNumber evidence="10">2.4.1.186</ecNumber>
    </recommendedName>
</protein>
<dbReference type="PANTHER" id="PTHR11183">
    <property type="entry name" value="GLYCOGENIN SUBFAMILY MEMBER"/>
    <property type="match status" value="1"/>
</dbReference>
<feature type="compositionally biased region" description="Basic and acidic residues" evidence="14">
    <location>
        <begin position="537"/>
        <end position="546"/>
    </location>
</feature>
<dbReference type="InterPro" id="IPR050587">
    <property type="entry name" value="GNT1/Glycosyltrans_8"/>
</dbReference>
<dbReference type="GO" id="GO:0008466">
    <property type="term" value="F:glycogenin glucosyltransferase activity"/>
    <property type="evidence" value="ECO:0007669"/>
    <property type="project" value="UniProtKB-EC"/>
</dbReference>
<feature type="region of interest" description="Disordered" evidence="14">
    <location>
        <begin position="581"/>
        <end position="763"/>
    </location>
</feature>
<dbReference type="Proteomes" id="UP000224634">
    <property type="component" value="Unassembled WGS sequence"/>
</dbReference>
<evidence type="ECO:0000313" key="16">
    <source>
        <dbReference type="Proteomes" id="UP000224634"/>
    </source>
</evidence>
<evidence type="ECO:0000256" key="10">
    <source>
        <dbReference type="ARBA" id="ARBA00038934"/>
    </source>
</evidence>
<evidence type="ECO:0000256" key="12">
    <source>
        <dbReference type="ARBA" id="ARBA00052293"/>
    </source>
</evidence>
<comment type="catalytic activity">
    <reaction evidence="12">
        <text>L-tyrosyl-[glycogenin] + UDP-alpha-D-glucose = alpha-D-glucosyl-L-tyrosyl-[glycogenin] + UDP + H(+)</text>
        <dbReference type="Rhea" id="RHEA:23360"/>
        <dbReference type="Rhea" id="RHEA-COMP:14604"/>
        <dbReference type="Rhea" id="RHEA-COMP:14605"/>
        <dbReference type="ChEBI" id="CHEBI:15378"/>
        <dbReference type="ChEBI" id="CHEBI:46858"/>
        <dbReference type="ChEBI" id="CHEBI:58223"/>
        <dbReference type="ChEBI" id="CHEBI:58885"/>
        <dbReference type="ChEBI" id="CHEBI:140573"/>
        <dbReference type="EC" id="2.4.1.186"/>
    </reaction>
</comment>
<dbReference type="EMBL" id="PDNA01000195">
    <property type="protein sequence ID" value="PGH04844.1"/>
    <property type="molecule type" value="Genomic_DNA"/>
</dbReference>
<accession>A0A2B7WZS3</accession>
<keyword evidence="5" id="KW-0479">Metal-binding</keyword>
<comment type="caution">
    <text evidence="15">The sequence shown here is derived from an EMBL/GenBank/DDBJ whole genome shotgun (WGS) entry which is preliminary data.</text>
</comment>
<evidence type="ECO:0000256" key="5">
    <source>
        <dbReference type="ARBA" id="ARBA00022723"/>
    </source>
</evidence>
<comment type="function">
    <text evidence="13">Self-glucosylating initiator of glycogen synthesis. It catalyzes the formation of a short alpha (1,4)-glucosyl chain covalently attached via a glucose 1-O-tyrosyl linkage to internal tyrosine residues and these chains act as primers for the elongation reaction catalyzed by glycogen synthase.</text>
</comment>
<keyword evidence="4" id="KW-0808">Transferase</keyword>
<feature type="compositionally biased region" description="Polar residues" evidence="14">
    <location>
        <begin position="401"/>
        <end position="410"/>
    </location>
</feature>
<evidence type="ECO:0000313" key="15">
    <source>
        <dbReference type="EMBL" id="PGH04844.1"/>
    </source>
</evidence>
<keyword evidence="8" id="KW-0464">Manganese</keyword>
<evidence type="ECO:0000256" key="4">
    <source>
        <dbReference type="ARBA" id="ARBA00022679"/>
    </source>
</evidence>
<dbReference type="GO" id="GO:0005978">
    <property type="term" value="P:glycogen biosynthetic process"/>
    <property type="evidence" value="ECO:0007669"/>
    <property type="project" value="UniProtKB-KW"/>
</dbReference>
<evidence type="ECO:0000256" key="6">
    <source>
        <dbReference type="ARBA" id="ARBA00023056"/>
    </source>
</evidence>
<evidence type="ECO:0000256" key="1">
    <source>
        <dbReference type="ARBA" id="ARBA00001936"/>
    </source>
</evidence>
<name>A0A2B7WZS3_POLH7</name>
<keyword evidence="3" id="KW-0963">Cytoplasm</keyword>
<proteinExistence type="inferred from homology"/>
<evidence type="ECO:0000256" key="14">
    <source>
        <dbReference type="SAM" id="MobiDB-lite"/>
    </source>
</evidence>
<keyword evidence="6" id="KW-0320">Glycogen biosynthesis</keyword>
<feature type="region of interest" description="Disordered" evidence="14">
    <location>
        <begin position="374"/>
        <end position="483"/>
    </location>
</feature>
<evidence type="ECO:0000256" key="11">
    <source>
        <dbReference type="ARBA" id="ARBA00050886"/>
    </source>
</evidence>
<evidence type="ECO:0000256" key="13">
    <source>
        <dbReference type="ARBA" id="ARBA00057883"/>
    </source>
</evidence>
<dbReference type="GO" id="GO:0046872">
    <property type="term" value="F:metal ion binding"/>
    <property type="evidence" value="ECO:0007669"/>
    <property type="project" value="UniProtKB-KW"/>
</dbReference>
<keyword evidence="7" id="KW-0325">Glycoprotein</keyword>
<gene>
    <name evidence="15" type="ORF">AJ80_08453</name>
</gene>
<dbReference type="AlphaFoldDB" id="A0A2B7WZS3"/>
<reference evidence="15 16" key="1">
    <citation type="submission" date="2017-10" db="EMBL/GenBank/DDBJ databases">
        <title>Comparative genomics in systemic dimorphic fungi from Ajellomycetaceae.</title>
        <authorList>
            <person name="Munoz J.F."/>
            <person name="Mcewen J.G."/>
            <person name="Clay O.K."/>
            <person name="Cuomo C.A."/>
        </authorList>
    </citation>
    <scope>NUCLEOTIDE SEQUENCE [LARGE SCALE GENOMIC DNA]</scope>
    <source>
        <strain evidence="15 16">UAMH7299</strain>
    </source>
</reference>
<comment type="subcellular location">
    <subcellularLocation>
        <location evidence="2">Cytoplasm</location>
    </subcellularLocation>
</comment>
<dbReference type="SUPFAM" id="SSF53448">
    <property type="entry name" value="Nucleotide-diphospho-sugar transferases"/>
    <property type="match status" value="1"/>
</dbReference>
<evidence type="ECO:0000256" key="9">
    <source>
        <dbReference type="ARBA" id="ARBA00038162"/>
    </source>
</evidence>
<evidence type="ECO:0000256" key="7">
    <source>
        <dbReference type="ARBA" id="ARBA00023180"/>
    </source>
</evidence>
<comment type="similarity">
    <text evidence="9">Belongs to the glycosyltransferase 8 family. Glycogenin subfamily.</text>
</comment>
<dbReference type="GO" id="GO:0005737">
    <property type="term" value="C:cytoplasm"/>
    <property type="evidence" value="ECO:0007669"/>
    <property type="project" value="UniProtKB-SubCell"/>
</dbReference>
<evidence type="ECO:0000256" key="3">
    <source>
        <dbReference type="ARBA" id="ARBA00022490"/>
    </source>
</evidence>
<sequence length="763" mass="85164">MVLAHSLRDNGARAKLVVLVTLDGLKVSTIDELKTIYDEVIPITHIVNHSPANLYLMDRPDLISTFSKIELWKQTQYKQIVYIDADCVAVRAPDELLTLDTSFAAVPDIGWPDCFNTGVMVLRPNMKDYYALLALAQRGISFDGADQGLLNMHFRSWDRLSFTYNCTPSGHYQYVPAFRHFQSTISVVHFIGREKPWNLARQTFPQEGPYNELLGRWWETYDRHYRPQAAFIQTHTPTGSEIQDTYSGRIVRPRDAVTFAHAPMPQPHIPRPSVSVPAIVQLITHQPGAFESPEGIQQPLQEVYPAEIEQRTETQFIPTHTLAISEGTTIEREAISPSVYPPGQEAIARTQDIALSAVPQYVCGEEHVATYRYSQPSEPTAPKEPRVIPPPGQPSSIQPSHTEPSATTDPGQARHMPAAAEEPIHPQSIPERTSSPPQMSWDASRVPPPLDSKPEAFSLPSRTYSMSQDTGLFKPPASYPDAPKDMYYQVPEMKPAPEKLARIFPWEMYAPKPTRVFLGEDEDSSMLPSDHAQLLAADKEKTDDYSKGSFSEIDRSPQNPWQSYMRANAWDEVPEIEKYMRSIQRPRRAKVQVLSGSGATPGSSSGRRDSVRVTDFPTEVERPSLPVTPAPIRRSSVWAAAGEHDDDDENSSELPPAAGVPKQEEWNPMERLEELQQRQSSLFLEQPERLLSGGAPTGDTATSREIPRRQMLGDGPPSGSPTGNKSRDTGPVFKEPSFGPSRAPDRDKLESVDMPPEAPLSEE</sequence>
<comment type="catalytic activity">
    <reaction evidence="11">
        <text>[1,4-alpha-D-glucosyl](n)-L-tyrosyl-[glycogenin] + UDP-alpha-D-glucose = [1,4-alpha-D-glucosyl](n+1)-L-tyrosyl-[glycogenin] + UDP + H(+)</text>
        <dbReference type="Rhea" id="RHEA:56560"/>
        <dbReference type="Rhea" id="RHEA-COMP:14606"/>
        <dbReference type="Rhea" id="RHEA-COMP:14607"/>
        <dbReference type="ChEBI" id="CHEBI:15378"/>
        <dbReference type="ChEBI" id="CHEBI:58223"/>
        <dbReference type="ChEBI" id="CHEBI:58885"/>
        <dbReference type="ChEBI" id="CHEBI:140574"/>
        <dbReference type="EC" id="2.4.1.186"/>
    </reaction>
</comment>
<feature type="compositionally biased region" description="Polar residues" evidence="14">
    <location>
        <begin position="460"/>
        <end position="470"/>
    </location>
</feature>
<comment type="cofactor">
    <cofactor evidence="1">
        <name>Mn(2+)</name>
        <dbReference type="ChEBI" id="CHEBI:29035"/>
    </cofactor>
</comment>